<keyword evidence="1" id="KW-0808">Transferase</keyword>
<gene>
    <name evidence="1" type="ORF">F6W96_28205</name>
</gene>
<dbReference type="InterPro" id="IPR006764">
    <property type="entry name" value="SAM_dep_MeTrfase_SAV2177_type"/>
</dbReference>
<dbReference type="Proteomes" id="UP000500953">
    <property type="component" value="Chromosome"/>
</dbReference>
<keyword evidence="1" id="KW-0489">Methyltransferase</keyword>
<evidence type="ECO:0000313" key="1">
    <source>
        <dbReference type="EMBL" id="QIS21643.1"/>
    </source>
</evidence>
<proteinExistence type="predicted"/>
<dbReference type="SUPFAM" id="SSF53335">
    <property type="entry name" value="S-adenosyl-L-methionine-dependent methyltransferases"/>
    <property type="match status" value="1"/>
</dbReference>
<dbReference type="EMBL" id="CP046173">
    <property type="protein sequence ID" value="QIS21643.1"/>
    <property type="molecule type" value="Genomic_DNA"/>
</dbReference>
<dbReference type="PIRSF" id="PIRSF017393">
    <property type="entry name" value="MTase_SAV2177"/>
    <property type="match status" value="1"/>
</dbReference>
<dbReference type="GO" id="GO:0032259">
    <property type="term" value="P:methylation"/>
    <property type="evidence" value="ECO:0007669"/>
    <property type="project" value="UniProtKB-KW"/>
</dbReference>
<dbReference type="InterPro" id="IPR029063">
    <property type="entry name" value="SAM-dependent_MTases_sf"/>
</dbReference>
<protein>
    <submittedName>
        <fullName evidence="1">SAM-dependent methyltransferase</fullName>
    </submittedName>
</protein>
<dbReference type="Gene3D" id="3.40.50.150">
    <property type="entry name" value="Vaccinia Virus protein VP39"/>
    <property type="match status" value="1"/>
</dbReference>
<reference evidence="1 2" key="1">
    <citation type="journal article" date="2019" name="ACS Chem. Biol.">
        <title>Identification and Mobilization of a Cryptic Antibiotic Biosynthesis Gene Locus from a Human-Pathogenic Nocardia Isolate.</title>
        <authorList>
            <person name="Herisse M."/>
            <person name="Ishida K."/>
            <person name="Porter J.L."/>
            <person name="Howden B."/>
            <person name="Hertweck C."/>
            <person name="Stinear T.P."/>
            <person name="Pidot S.J."/>
        </authorList>
    </citation>
    <scope>NUCLEOTIDE SEQUENCE [LARGE SCALE GENOMIC DNA]</scope>
    <source>
        <strain evidence="1 2">AUSMDU00012715</strain>
    </source>
</reference>
<organism evidence="1 2">
    <name type="scientific">Nocardia terpenica</name>
    <dbReference type="NCBI Taxonomy" id="455432"/>
    <lineage>
        <taxon>Bacteria</taxon>
        <taxon>Bacillati</taxon>
        <taxon>Actinomycetota</taxon>
        <taxon>Actinomycetes</taxon>
        <taxon>Mycobacteriales</taxon>
        <taxon>Nocardiaceae</taxon>
        <taxon>Nocardia</taxon>
    </lineage>
</organism>
<sequence>MCAEQLNQDRPHSARMYNYWLGGKDNYLSDREAATAIEKVFPHIAETARTNRDFMKRAIEHLARDRGVCQFLDIGTGIPTEPTLHRVAQTYCPSARVVYVDNDPIVLAHARALPTGSDEGRTAYVDADATDTTIILDSPEVRETLDLSQPVAICLLALLCFLPDHRNPRRLVTALMNAVSAGSFLVISHATGDFRPDQLEAAAEVYRRHGIDAQLRTYDEIAAFFTGLQLIEPGIVPPHRWHPDLTGGEPLPGTDERVSFYAGIGRKQ</sequence>
<accession>A0A6G9Z9E9</accession>
<dbReference type="Pfam" id="PF04672">
    <property type="entry name" value="Methyltransf_19"/>
    <property type="match status" value="1"/>
</dbReference>
<dbReference type="GO" id="GO:0008168">
    <property type="term" value="F:methyltransferase activity"/>
    <property type="evidence" value="ECO:0007669"/>
    <property type="project" value="UniProtKB-KW"/>
</dbReference>
<dbReference type="RefSeq" id="WP_167488930.1">
    <property type="nucleotide sequence ID" value="NZ_CP046173.1"/>
</dbReference>
<dbReference type="AlphaFoldDB" id="A0A6G9Z9E9"/>
<evidence type="ECO:0000313" key="2">
    <source>
        <dbReference type="Proteomes" id="UP000500953"/>
    </source>
</evidence>
<name>A0A6G9Z9E9_9NOCA</name>